<keyword evidence="4" id="KW-0134">Cell wall</keyword>
<dbReference type="InterPro" id="IPR006311">
    <property type="entry name" value="TAT_signal"/>
</dbReference>
<feature type="chain" id="PRO_5040850742" description="phospholipase C" evidence="8">
    <location>
        <begin position="25"/>
        <end position="466"/>
    </location>
</feature>
<dbReference type="InterPro" id="IPR017850">
    <property type="entry name" value="Alkaline_phosphatase_core_sf"/>
</dbReference>
<dbReference type="RefSeq" id="WP_285971993.1">
    <property type="nucleotide sequence ID" value="NZ_CP127294.1"/>
</dbReference>
<protein>
    <recommendedName>
        <fullName evidence="3">phospholipase C</fullName>
        <ecNumber evidence="3">3.1.4.3</ecNumber>
    </recommendedName>
</protein>
<evidence type="ECO:0000313" key="10">
    <source>
        <dbReference type="Proteomes" id="UP001236014"/>
    </source>
</evidence>
<gene>
    <name evidence="9" type="ORF">QRX50_11865</name>
</gene>
<comment type="catalytic activity">
    <reaction evidence="7">
        <text>a 1,2-diacyl-sn-glycero-3-phosphocholine + H2O = phosphocholine + a 1,2-diacyl-sn-glycerol + H(+)</text>
        <dbReference type="Rhea" id="RHEA:10604"/>
        <dbReference type="ChEBI" id="CHEBI:15377"/>
        <dbReference type="ChEBI" id="CHEBI:15378"/>
        <dbReference type="ChEBI" id="CHEBI:17815"/>
        <dbReference type="ChEBI" id="CHEBI:57643"/>
        <dbReference type="ChEBI" id="CHEBI:295975"/>
        <dbReference type="EC" id="3.1.4.3"/>
    </reaction>
    <physiologicalReaction direction="left-to-right" evidence="7">
        <dbReference type="Rhea" id="RHEA:10605"/>
    </physiologicalReaction>
</comment>
<dbReference type="PANTHER" id="PTHR31956:SF1">
    <property type="entry name" value="NON-SPECIFIC PHOSPHOLIPASE C1"/>
    <property type="match status" value="1"/>
</dbReference>
<evidence type="ECO:0000256" key="7">
    <source>
        <dbReference type="ARBA" id="ARBA00048421"/>
    </source>
</evidence>
<comment type="subcellular location">
    <subcellularLocation>
        <location evidence="1">Secreted</location>
        <location evidence="1">Cell wall</location>
    </subcellularLocation>
</comment>
<dbReference type="KEGG" id="acab:QRX50_11865"/>
<reference evidence="9 10" key="1">
    <citation type="submission" date="2023-06" db="EMBL/GenBank/DDBJ databases">
        <authorList>
            <person name="Oyuntsetseg B."/>
            <person name="Kim S.B."/>
        </authorList>
    </citation>
    <scope>NUCLEOTIDE SEQUENCE [LARGE SCALE GENOMIC DNA]</scope>
    <source>
        <strain evidence="9 10">2-15</strain>
    </source>
</reference>
<comment type="similarity">
    <text evidence="2">Belongs to the bacterial phospholipase C family.</text>
</comment>
<keyword evidence="8" id="KW-0732">Signal</keyword>
<dbReference type="Pfam" id="PF04185">
    <property type="entry name" value="Phosphoesterase"/>
    <property type="match status" value="1"/>
</dbReference>
<keyword evidence="4" id="KW-0964">Secreted</keyword>
<evidence type="ECO:0000256" key="8">
    <source>
        <dbReference type="SAM" id="SignalP"/>
    </source>
</evidence>
<evidence type="ECO:0000256" key="1">
    <source>
        <dbReference type="ARBA" id="ARBA00004191"/>
    </source>
</evidence>
<evidence type="ECO:0000256" key="4">
    <source>
        <dbReference type="ARBA" id="ARBA00022512"/>
    </source>
</evidence>
<keyword evidence="6" id="KW-0843">Virulence</keyword>
<dbReference type="EMBL" id="CP127294">
    <property type="protein sequence ID" value="WIX81396.1"/>
    <property type="molecule type" value="Genomic_DNA"/>
</dbReference>
<dbReference type="InterPro" id="IPR017767">
    <property type="entry name" value="PC-PLC"/>
</dbReference>
<proteinExistence type="inferred from homology"/>
<evidence type="ECO:0000256" key="6">
    <source>
        <dbReference type="ARBA" id="ARBA00023026"/>
    </source>
</evidence>
<organism evidence="9 10">
    <name type="scientific">Amycolatopsis carbonis</name>
    <dbReference type="NCBI Taxonomy" id="715471"/>
    <lineage>
        <taxon>Bacteria</taxon>
        <taxon>Bacillati</taxon>
        <taxon>Actinomycetota</taxon>
        <taxon>Actinomycetes</taxon>
        <taxon>Pseudonocardiales</taxon>
        <taxon>Pseudonocardiaceae</taxon>
        <taxon>Amycolatopsis</taxon>
    </lineage>
</organism>
<dbReference type="PROSITE" id="PS51318">
    <property type="entry name" value="TAT"/>
    <property type="match status" value="1"/>
</dbReference>
<feature type="signal peptide" evidence="8">
    <location>
        <begin position="1"/>
        <end position="24"/>
    </location>
</feature>
<dbReference type="CDD" id="cd16014">
    <property type="entry name" value="PLC"/>
    <property type="match status" value="1"/>
</dbReference>
<evidence type="ECO:0000256" key="3">
    <source>
        <dbReference type="ARBA" id="ARBA00012018"/>
    </source>
</evidence>
<dbReference type="GO" id="GO:0034480">
    <property type="term" value="F:phosphatidylcholine phospholipase C activity"/>
    <property type="evidence" value="ECO:0007669"/>
    <property type="project" value="UniProtKB-EC"/>
</dbReference>
<dbReference type="Gene3D" id="3.40.720.10">
    <property type="entry name" value="Alkaline Phosphatase, subunit A"/>
    <property type="match status" value="2"/>
</dbReference>
<keyword evidence="5" id="KW-0378">Hydrolase</keyword>
<evidence type="ECO:0000256" key="2">
    <source>
        <dbReference type="ARBA" id="ARBA00009717"/>
    </source>
</evidence>
<dbReference type="NCBIfam" id="TIGR03396">
    <property type="entry name" value="PC_PLC"/>
    <property type="match status" value="1"/>
</dbReference>
<keyword evidence="10" id="KW-1185">Reference proteome</keyword>
<name>A0A9Y2ILV2_9PSEU</name>
<evidence type="ECO:0000256" key="5">
    <source>
        <dbReference type="ARBA" id="ARBA00022801"/>
    </source>
</evidence>
<evidence type="ECO:0000313" key="9">
    <source>
        <dbReference type="EMBL" id="WIX81396.1"/>
    </source>
</evidence>
<dbReference type="PANTHER" id="PTHR31956">
    <property type="entry name" value="NON-SPECIFIC PHOSPHOLIPASE C4-RELATED"/>
    <property type="match status" value="1"/>
</dbReference>
<dbReference type="Proteomes" id="UP001236014">
    <property type="component" value="Chromosome"/>
</dbReference>
<dbReference type="EC" id="3.1.4.3" evidence="3"/>
<dbReference type="InterPro" id="IPR007312">
    <property type="entry name" value="Phosphoesterase"/>
</dbReference>
<accession>A0A9Y2ILV2</accession>
<sequence>MSELTRRRVLGAAAAAAAAAGSLALPANVRKALAEPVRRPGRLTDIEHIVILMQENRSFDHYFGTMDGVRGFADPHAMKLPSGNSVFQQPYSGHPDGYLLPFRYNTRTTSAQATPGLPHDWTDQHTAWNNGKMDRWIEAKGAKTMAYYDRDDIPFHFALAEAFTVCDHYHCSVIGPTNPNRLYMWTGWIDPHGTAGGPANTNFMSSDNPALSWKTYPERLTDAGVSWRIYQEEDNYDDNALAWFRQFADAPKSSPLYKNAMVKKSAGWFEHDARNDNLPAVSWLVAPSAQTEHPNWMPAAGGQYIASKLDAIAANPDVWAKTAFILTYDENDGYFDHVAPPTPPAGTADEFVGGVPIGLSFRVPTVVVSPWTAGGYVSSETFDHTSLIRLLEARFGVREPHISAWRRRTVGDLTSAFRFDRQPSRYPRDNRALHYPATTADLLQAQVQVRDNPAPSVPTGPQSMPN</sequence>
<dbReference type="AlphaFoldDB" id="A0A9Y2ILV2"/>